<gene>
    <name evidence="2" type="ORF">CBF28_13990</name>
</gene>
<accession>A0A430APZ9</accession>
<feature type="transmembrane region" description="Helical" evidence="1">
    <location>
        <begin position="70"/>
        <end position="103"/>
    </location>
</feature>
<organism evidence="2 3">
    <name type="scientific">Vagococcus carniphilus</name>
    <dbReference type="NCBI Taxonomy" id="218144"/>
    <lineage>
        <taxon>Bacteria</taxon>
        <taxon>Bacillati</taxon>
        <taxon>Bacillota</taxon>
        <taxon>Bacilli</taxon>
        <taxon>Lactobacillales</taxon>
        <taxon>Enterococcaceae</taxon>
        <taxon>Vagococcus</taxon>
    </lineage>
</organism>
<dbReference type="AlphaFoldDB" id="A0A430APZ9"/>
<dbReference type="RefSeq" id="WP_126796287.1">
    <property type="nucleotide sequence ID" value="NZ_CP060720.1"/>
</dbReference>
<feature type="transmembrane region" description="Helical" evidence="1">
    <location>
        <begin position="31"/>
        <end position="49"/>
    </location>
</feature>
<comment type="caution">
    <text evidence="2">The sequence shown here is derived from an EMBL/GenBank/DDBJ whole genome shotgun (WGS) entry which is preliminary data.</text>
</comment>
<reference evidence="2 3" key="1">
    <citation type="submission" date="2017-05" db="EMBL/GenBank/DDBJ databases">
        <title>Vagococcus spp. assemblies.</title>
        <authorList>
            <person name="Gulvik C.A."/>
        </authorList>
    </citation>
    <scope>NUCLEOTIDE SEQUENCE [LARGE SCALE GENOMIC DNA]</scope>
    <source>
        <strain evidence="2 3">SS1714</strain>
    </source>
</reference>
<feature type="transmembrane region" description="Helical" evidence="1">
    <location>
        <begin position="5"/>
        <end position="25"/>
    </location>
</feature>
<sequence length="112" mass="11948">MKRVVINFIIFLFAAIGTFFIKNLLIEGHTIMRIVGLVGLVISIVYLVFEKKMNLPTIYGRSQSGGSNANGAAILGLSCGLISIGVVQLIVGIALGAVVIVLVNRFVTVETQ</sequence>
<evidence type="ECO:0000313" key="3">
    <source>
        <dbReference type="Proteomes" id="UP000288028"/>
    </source>
</evidence>
<proteinExistence type="predicted"/>
<dbReference type="OrthoDB" id="9802195at2"/>
<evidence type="ECO:0000313" key="2">
    <source>
        <dbReference type="EMBL" id="RSU10202.1"/>
    </source>
</evidence>
<dbReference type="Proteomes" id="UP000288028">
    <property type="component" value="Unassembled WGS sequence"/>
</dbReference>
<keyword evidence="1" id="KW-1133">Transmembrane helix</keyword>
<dbReference type="EMBL" id="NGKB01000019">
    <property type="protein sequence ID" value="RSU10202.1"/>
    <property type="molecule type" value="Genomic_DNA"/>
</dbReference>
<evidence type="ECO:0000256" key="1">
    <source>
        <dbReference type="SAM" id="Phobius"/>
    </source>
</evidence>
<name>A0A430APZ9_9ENTE</name>
<dbReference type="GeneID" id="95581514"/>
<keyword evidence="3" id="KW-1185">Reference proteome</keyword>
<protein>
    <submittedName>
        <fullName evidence="2">Uncharacterized protein</fullName>
    </submittedName>
</protein>
<keyword evidence="1" id="KW-0472">Membrane</keyword>
<keyword evidence="1" id="KW-0812">Transmembrane</keyword>